<dbReference type="Gene3D" id="3.90.1150.10">
    <property type="entry name" value="Aspartate Aminotransferase, domain 1"/>
    <property type="match status" value="1"/>
</dbReference>
<dbReference type="InterPro" id="IPR050859">
    <property type="entry name" value="Class-I_PLP-dep_aminotransf"/>
</dbReference>
<dbReference type="GO" id="GO:1901605">
    <property type="term" value="P:alpha-amino acid metabolic process"/>
    <property type="evidence" value="ECO:0007669"/>
    <property type="project" value="TreeGrafter"/>
</dbReference>
<dbReference type="Proteomes" id="UP000077421">
    <property type="component" value="Unassembled WGS sequence"/>
</dbReference>
<dbReference type="GO" id="GO:0008483">
    <property type="term" value="F:transaminase activity"/>
    <property type="evidence" value="ECO:0007669"/>
    <property type="project" value="UniProtKB-KW"/>
</dbReference>
<keyword evidence="4" id="KW-0663">Pyridoxal phosphate</keyword>
<feature type="domain" description="Aminotransferase class I/classII large" evidence="5">
    <location>
        <begin position="8"/>
        <end position="77"/>
    </location>
</feature>
<name>A0A853KA22_9BACL</name>
<dbReference type="PANTHER" id="PTHR42790:SF19">
    <property type="entry name" value="KYNURENINE_ALPHA-AMINOADIPATE AMINOTRANSFERASE, MITOCHONDRIAL"/>
    <property type="match status" value="1"/>
</dbReference>
<proteinExistence type="predicted"/>
<dbReference type="AlphaFoldDB" id="A0A853KA22"/>
<dbReference type="InterPro" id="IPR004839">
    <property type="entry name" value="Aminotransferase_I/II_large"/>
</dbReference>
<reference evidence="6 7" key="1">
    <citation type="submission" date="2016-02" db="EMBL/GenBank/DDBJ databases">
        <title>Draft genome sequence of Acidibacillus ferrooxidans SLC66.</title>
        <authorList>
            <person name="Oliveira G."/>
            <person name="Nancucheo I."/>
            <person name="Dall'Agnol H."/>
            <person name="Johnson B."/>
            <person name="Oliveira R."/>
            <person name="Nunes G.L."/>
            <person name="Tzotzos G."/>
            <person name="Orellana S.C."/>
            <person name="Salim A.C."/>
            <person name="Araujo F.M."/>
        </authorList>
    </citation>
    <scope>NUCLEOTIDE SEQUENCE [LARGE SCALE GENOMIC DNA]</scope>
    <source>
        <strain evidence="6 7">SLC66</strain>
    </source>
</reference>
<evidence type="ECO:0000256" key="2">
    <source>
        <dbReference type="ARBA" id="ARBA00022576"/>
    </source>
</evidence>
<dbReference type="PANTHER" id="PTHR42790">
    <property type="entry name" value="AMINOTRANSFERASE"/>
    <property type="match status" value="1"/>
</dbReference>
<protein>
    <recommendedName>
        <fullName evidence="5">Aminotransferase class I/classII large domain-containing protein</fullName>
    </recommendedName>
</protein>
<evidence type="ECO:0000313" key="6">
    <source>
        <dbReference type="EMBL" id="OAG93248.1"/>
    </source>
</evidence>
<organism evidence="6 7">
    <name type="scientific">Ferroacidibacillus organovorans</name>
    <dbReference type="NCBI Taxonomy" id="1765683"/>
    <lineage>
        <taxon>Bacteria</taxon>
        <taxon>Bacillati</taxon>
        <taxon>Bacillota</taxon>
        <taxon>Bacilli</taxon>
        <taxon>Bacillales</taxon>
        <taxon>Alicyclobacillaceae</taxon>
        <taxon>Ferroacidibacillus</taxon>
    </lineage>
</organism>
<comment type="cofactor">
    <cofactor evidence="1">
        <name>pyridoxal 5'-phosphate</name>
        <dbReference type="ChEBI" id="CHEBI:597326"/>
    </cofactor>
</comment>
<evidence type="ECO:0000259" key="5">
    <source>
        <dbReference type="Pfam" id="PF00155"/>
    </source>
</evidence>
<evidence type="ECO:0000256" key="4">
    <source>
        <dbReference type="ARBA" id="ARBA00022898"/>
    </source>
</evidence>
<dbReference type="GO" id="GO:0030170">
    <property type="term" value="F:pyridoxal phosphate binding"/>
    <property type="evidence" value="ECO:0007669"/>
    <property type="project" value="InterPro"/>
</dbReference>
<accession>A0A853KA22</accession>
<comment type="caution">
    <text evidence="6">The sequence shown here is derived from an EMBL/GenBank/DDBJ whole genome shotgun (WGS) entry which is preliminary data.</text>
</comment>
<evidence type="ECO:0000256" key="3">
    <source>
        <dbReference type="ARBA" id="ARBA00022679"/>
    </source>
</evidence>
<sequence length="90" mass="9878">MASALKAYFDDRLAFTLPTGGYHVWGRWNVDVDDRKLLDVAIESGVVITPGRAYGADPGSVRLTFASSREEEIEDGILRLRAAFNSMKGS</sequence>
<evidence type="ECO:0000313" key="7">
    <source>
        <dbReference type="Proteomes" id="UP000077421"/>
    </source>
</evidence>
<keyword evidence="3" id="KW-0808">Transferase</keyword>
<gene>
    <name evidence="6" type="ORF">AYW79_11745</name>
</gene>
<dbReference type="InterPro" id="IPR015422">
    <property type="entry name" value="PyrdxlP-dep_Trfase_small"/>
</dbReference>
<dbReference type="InterPro" id="IPR015424">
    <property type="entry name" value="PyrdxlP-dep_Trfase"/>
</dbReference>
<dbReference type="EMBL" id="LSUQ01000044">
    <property type="protein sequence ID" value="OAG93248.1"/>
    <property type="molecule type" value="Genomic_DNA"/>
</dbReference>
<dbReference type="SUPFAM" id="SSF53383">
    <property type="entry name" value="PLP-dependent transferases"/>
    <property type="match status" value="1"/>
</dbReference>
<dbReference type="Pfam" id="PF00155">
    <property type="entry name" value="Aminotran_1_2"/>
    <property type="match status" value="1"/>
</dbReference>
<evidence type="ECO:0000256" key="1">
    <source>
        <dbReference type="ARBA" id="ARBA00001933"/>
    </source>
</evidence>
<keyword evidence="2" id="KW-0032">Aminotransferase</keyword>